<dbReference type="EMBL" id="CAWYQH010000002">
    <property type="protein sequence ID" value="CAK8673056.1"/>
    <property type="molecule type" value="Genomic_DNA"/>
</dbReference>
<proteinExistence type="predicted"/>
<dbReference type="Proteomes" id="UP001642483">
    <property type="component" value="Unassembled WGS sequence"/>
</dbReference>
<evidence type="ECO:0000313" key="2">
    <source>
        <dbReference type="EMBL" id="CAK8673056.1"/>
    </source>
</evidence>
<gene>
    <name evidence="2" type="ORF">CVLEPA_LOCUS2844</name>
</gene>
<protein>
    <submittedName>
        <fullName evidence="2">Uncharacterized protein</fullName>
    </submittedName>
</protein>
<evidence type="ECO:0000256" key="1">
    <source>
        <dbReference type="SAM" id="MobiDB-lite"/>
    </source>
</evidence>
<feature type="region of interest" description="Disordered" evidence="1">
    <location>
        <begin position="1"/>
        <end position="45"/>
    </location>
</feature>
<name>A0ABP0F2G4_CLALP</name>
<reference evidence="2 3" key="1">
    <citation type="submission" date="2024-02" db="EMBL/GenBank/DDBJ databases">
        <authorList>
            <person name="Daric V."/>
            <person name="Darras S."/>
        </authorList>
    </citation>
    <scope>NUCLEOTIDE SEQUENCE [LARGE SCALE GENOMIC DNA]</scope>
</reference>
<feature type="compositionally biased region" description="Polar residues" evidence="1">
    <location>
        <begin position="16"/>
        <end position="36"/>
    </location>
</feature>
<accession>A0ABP0F2G4</accession>
<organism evidence="2 3">
    <name type="scientific">Clavelina lepadiformis</name>
    <name type="common">Light-bulb sea squirt</name>
    <name type="synonym">Ascidia lepadiformis</name>
    <dbReference type="NCBI Taxonomy" id="159417"/>
    <lineage>
        <taxon>Eukaryota</taxon>
        <taxon>Metazoa</taxon>
        <taxon>Chordata</taxon>
        <taxon>Tunicata</taxon>
        <taxon>Ascidiacea</taxon>
        <taxon>Aplousobranchia</taxon>
        <taxon>Clavelinidae</taxon>
        <taxon>Clavelina</taxon>
    </lineage>
</organism>
<feature type="region of interest" description="Disordered" evidence="1">
    <location>
        <begin position="258"/>
        <end position="278"/>
    </location>
</feature>
<comment type="caution">
    <text evidence="2">The sequence shown here is derived from an EMBL/GenBank/DDBJ whole genome shotgun (WGS) entry which is preliminary data.</text>
</comment>
<keyword evidence="3" id="KW-1185">Reference proteome</keyword>
<sequence>MDLPNQQIENGLPRGQTLQRKSSIESQANTVESDSPSPGLMFSPSPHSVPFFQSPNPQMSRQMFGGVASPFNPALLGSFKSDKGIIGGYPSFYPISPDNADSSFKPPTPPTLGIGSTPAFKSEASLGANGYHSHLMSRALSMAMMPPGIHSPSYGVGGYPQDIQGLFISAAAQAISAALKPIPPSSSHLPHGTAQAQSLCDPRYKLSPNSDLLSSVVNSNKRTLEQAINNDLSNSSRARRIVPRSGNSIMTYPARIQSENRRKRRNTSDCGGIGTQIH</sequence>
<evidence type="ECO:0000313" key="3">
    <source>
        <dbReference type="Proteomes" id="UP001642483"/>
    </source>
</evidence>